<dbReference type="Proteomes" id="UP000076798">
    <property type="component" value="Unassembled WGS sequence"/>
</dbReference>
<keyword evidence="2" id="KW-1185">Reference proteome</keyword>
<name>A0A166E9Y3_9AGAM</name>
<dbReference type="EMBL" id="KV428047">
    <property type="protein sequence ID" value="KZT39357.1"/>
    <property type="molecule type" value="Genomic_DNA"/>
</dbReference>
<proteinExistence type="predicted"/>
<organism evidence="1 2">
    <name type="scientific">Sistotremastrum suecicum HHB10207 ss-3</name>
    <dbReference type="NCBI Taxonomy" id="1314776"/>
    <lineage>
        <taxon>Eukaryota</taxon>
        <taxon>Fungi</taxon>
        <taxon>Dikarya</taxon>
        <taxon>Basidiomycota</taxon>
        <taxon>Agaricomycotina</taxon>
        <taxon>Agaricomycetes</taxon>
        <taxon>Sistotremastrales</taxon>
        <taxon>Sistotremastraceae</taxon>
        <taxon>Sistotremastrum</taxon>
    </lineage>
</organism>
<dbReference type="AlphaFoldDB" id="A0A166E9Y3"/>
<accession>A0A166E9Y3</accession>
<gene>
    <name evidence="1" type="ORF">SISSUDRAFT_644991</name>
</gene>
<sequence>MVPTSSPPETSRPRSICFRIARTISTTIIEVFQLLRPERGQAFEPSPRYTVYLCEPSGSITSVQGNNIVEIALSQIAIKIIGTAEPGILLSRSSTALLSLLHNESKGCGGIQTLQTAIQINTIYPPFLASWLLQGLQDDNHNSRAFRSGERVCPSRSR</sequence>
<evidence type="ECO:0000313" key="2">
    <source>
        <dbReference type="Proteomes" id="UP000076798"/>
    </source>
</evidence>
<reference evidence="1 2" key="1">
    <citation type="journal article" date="2016" name="Mol. Biol. Evol.">
        <title>Comparative Genomics of Early-Diverging Mushroom-Forming Fungi Provides Insights into the Origins of Lignocellulose Decay Capabilities.</title>
        <authorList>
            <person name="Nagy L.G."/>
            <person name="Riley R."/>
            <person name="Tritt A."/>
            <person name="Adam C."/>
            <person name="Daum C."/>
            <person name="Floudas D."/>
            <person name="Sun H."/>
            <person name="Yadav J.S."/>
            <person name="Pangilinan J."/>
            <person name="Larsson K.H."/>
            <person name="Matsuura K."/>
            <person name="Barry K."/>
            <person name="Labutti K."/>
            <person name="Kuo R."/>
            <person name="Ohm R.A."/>
            <person name="Bhattacharya S.S."/>
            <person name="Shirouzu T."/>
            <person name="Yoshinaga Y."/>
            <person name="Martin F.M."/>
            <person name="Grigoriev I.V."/>
            <person name="Hibbett D.S."/>
        </authorList>
    </citation>
    <scope>NUCLEOTIDE SEQUENCE [LARGE SCALE GENOMIC DNA]</scope>
    <source>
        <strain evidence="1 2">HHB10207 ss-3</strain>
    </source>
</reference>
<protein>
    <submittedName>
        <fullName evidence="1">Uncharacterized protein</fullName>
    </submittedName>
</protein>
<evidence type="ECO:0000313" key="1">
    <source>
        <dbReference type="EMBL" id="KZT39357.1"/>
    </source>
</evidence>